<keyword evidence="2" id="KW-1185">Reference proteome</keyword>
<proteinExistence type="predicted"/>
<protein>
    <submittedName>
        <fullName evidence="1">Uncharacterized protein</fullName>
    </submittedName>
</protein>
<evidence type="ECO:0000313" key="1">
    <source>
        <dbReference type="EMBL" id="OCX74192.1"/>
    </source>
</evidence>
<comment type="caution">
    <text evidence="1">The sequence shown here is derived from an EMBL/GenBank/DDBJ whole genome shotgun (WGS) entry which is preliminary data.</text>
</comment>
<accession>A0A1C2IDW2</accession>
<dbReference type="AlphaFoldDB" id="A0A1C2IDW2"/>
<organism evidence="1 2">
    <name type="scientific">Acidithiobacillus thiooxidans</name>
    <name type="common">Thiobacillus thiooxidans</name>
    <dbReference type="NCBI Taxonomy" id="930"/>
    <lineage>
        <taxon>Bacteria</taxon>
        <taxon>Pseudomonadati</taxon>
        <taxon>Pseudomonadota</taxon>
        <taxon>Acidithiobacillia</taxon>
        <taxon>Acidithiobacillales</taxon>
        <taxon>Acidithiobacillaceae</taxon>
        <taxon>Acidithiobacillus</taxon>
    </lineage>
</organism>
<name>A0A1C2IDW2_ACITH</name>
<evidence type="ECO:0000313" key="2">
    <source>
        <dbReference type="Proteomes" id="UP000095008"/>
    </source>
</evidence>
<gene>
    <name evidence="1" type="ORF">A6M23_06375</name>
</gene>
<sequence length="565" mass="54372">MVAGAGTVNVGASAAAGSNLILAGTGFTANSTGITATGSAIQTASVLNLSGSLAPTSLAAAGNVNVAAGSNVTLGTATTTIGGAFSNSGNVSAAALTAGSILNAGTVTAGALTATGTAGIVNNGIINAGGALNLTATNAAGAVITNTGVLKNITGVLSFDASGTATNNGTIDFNNHPAANIINIQGANVTFNGTVNQVSTGTTPSALSSTNSLFNVSMATPSTSAGVVNLGSSLFYSGTADVTGAAVRVVSGGLVGSAGSALNVSLGSGKVGSYGYNLSLFPGTTLAAGKVNVTGTSGSNINLDGVLGNSNATAINVTGGNINASSNGGFAVSSAGATLGLTFYGNLNNPNGSAVAGKPASDFQYNYVPVNVASSGTVSVNLTPESTTTTAQNVNMLVNGSVTLNPDTALTAATAPLSQGGSTSVQGSYINNHLVVQATKNITVSGYWPGLVYLGTINAGTPGSLSSAGTITLNGALNNVLPANVSGSGGVFFMTSNPLGGLSATNTVTTNTNSWINFPAGGAGLANYYAATNPTSKYFYGAVINSSTPGVIGTQVLPSGDIQGR</sequence>
<reference evidence="1" key="1">
    <citation type="journal article" date="2016" name="Int. J. Mol. Sci.">
        <title>Comparative genomics of the extreme acidophile Acidithiobacillus thiooxidans reveals intraspecific divergence and niche adaptation.</title>
        <authorList>
            <person name="Zhang X."/>
            <person name="Feng X."/>
            <person name="Tao J."/>
            <person name="Ma L."/>
            <person name="Xiao Y."/>
            <person name="Liang Y."/>
            <person name="Liu X."/>
            <person name="Yin H."/>
        </authorList>
    </citation>
    <scope>NUCLEOTIDE SEQUENCE [LARGE SCALE GENOMIC DNA]</scope>
    <source>
        <strain evidence="1">DXS-W</strain>
    </source>
</reference>
<dbReference type="Proteomes" id="UP000095008">
    <property type="component" value="Unassembled WGS sequence"/>
</dbReference>
<dbReference type="EMBL" id="LWRY01000044">
    <property type="protein sequence ID" value="OCX74192.1"/>
    <property type="molecule type" value="Genomic_DNA"/>
</dbReference>